<dbReference type="Gene3D" id="1.20.120.1550">
    <property type="entry name" value="Protein of unknown function DUF5063"/>
    <property type="match status" value="1"/>
</dbReference>
<name>A0A2U1FCD8_9PORP</name>
<comment type="caution">
    <text evidence="1">The sequence shown here is derived from an EMBL/GenBank/DDBJ whole genome shotgun (WGS) entry which is preliminary data.</text>
</comment>
<dbReference type="InterPro" id="IPR032025">
    <property type="entry name" value="DUF5063"/>
</dbReference>
<reference evidence="1 2" key="1">
    <citation type="submission" date="2018-04" db="EMBL/GenBank/DDBJ databases">
        <title>Genomic Encyclopedia of Type Strains, Phase IV (KMG-IV): sequencing the most valuable type-strain genomes for metagenomic binning, comparative biology and taxonomic classification.</title>
        <authorList>
            <person name="Goeker M."/>
        </authorList>
    </citation>
    <scope>NUCLEOTIDE SEQUENCE [LARGE SCALE GENOMIC DNA]</scope>
    <source>
        <strain evidence="1 2">DSM 28520</strain>
    </source>
</reference>
<dbReference type="RefSeq" id="WP_116679356.1">
    <property type="nucleotide sequence ID" value="NZ_JBGYUN010000238.1"/>
</dbReference>
<sequence length="187" mass="21047">MKETNTGNVYSPELIEFATVGVEYCALLEQASAHSTADFIDKASKLLPLLYLKAALLPPYEYSEETDYVEEYIVEDAYEQVRNTIVALLGEYDSFLDARHADMRYSDTPVGASIGEYLADVYQQVGNLLGIVRQSNDAAIPTAIGRCRSYFAEYWGNRLIAAAGALHELRYGEVYRMLEEENDEEEN</sequence>
<keyword evidence="2" id="KW-1185">Reference proteome</keyword>
<proteinExistence type="predicted"/>
<dbReference type="EMBL" id="QEKY01000008">
    <property type="protein sequence ID" value="PVZ09855.1"/>
    <property type="molecule type" value="Genomic_DNA"/>
</dbReference>
<organism evidence="1 2">
    <name type="scientific">Porphyromonas loveana</name>
    <dbReference type="NCBI Taxonomy" id="1884669"/>
    <lineage>
        <taxon>Bacteria</taxon>
        <taxon>Pseudomonadati</taxon>
        <taxon>Bacteroidota</taxon>
        <taxon>Bacteroidia</taxon>
        <taxon>Bacteroidales</taxon>
        <taxon>Porphyromonadaceae</taxon>
        <taxon>Porphyromonas</taxon>
    </lineage>
</organism>
<dbReference type="InterPro" id="IPR038312">
    <property type="entry name" value="DUF5063_sf"/>
</dbReference>
<dbReference type="AlphaFoldDB" id="A0A2U1FCD8"/>
<evidence type="ECO:0000313" key="2">
    <source>
        <dbReference type="Proteomes" id="UP000245462"/>
    </source>
</evidence>
<evidence type="ECO:0000313" key="1">
    <source>
        <dbReference type="EMBL" id="PVZ09855.1"/>
    </source>
</evidence>
<dbReference type="Pfam" id="PF16702">
    <property type="entry name" value="DUF5063"/>
    <property type="match status" value="1"/>
</dbReference>
<dbReference type="GeneID" id="94550826"/>
<dbReference type="Proteomes" id="UP000245462">
    <property type="component" value="Unassembled WGS sequence"/>
</dbReference>
<accession>A0A2U1FCD8</accession>
<gene>
    <name evidence="1" type="ORF">C7382_10844</name>
</gene>
<protein>
    <submittedName>
        <fullName evidence="1">Uncharacterized protein DUF5063</fullName>
    </submittedName>
</protein>
<dbReference type="OrthoDB" id="1116917at2"/>